<dbReference type="InterPro" id="IPR036397">
    <property type="entry name" value="RNaseH_sf"/>
</dbReference>
<protein>
    <recommendedName>
        <fullName evidence="3">Endonuclease/exonuclease/phosphatase domain-containing protein</fullName>
    </recommendedName>
</protein>
<dbReference type="Proteomes" id="UP001274896">
    <property type="component" value="Unassembled WGS sequence"/>
</dbReference>
<dbReference type="SUPFAM" id="SSF56219">
    <property type="entry name" value="DNase I-like"/>
    <property type="match status" value="1"/>
</dbReference>
<keyword evidence="2" id="KW-1185">Reference proteome</keyword>
<organism evidence="1 2">
    <name type="scientific">Hemibagrus guttatus</name>
    <dbReference type="NCBI Taxonomy" id="175788"/>
    <lineage>
        <taxon>Eukaryota</taxon>
        <taxon>Metazoa</taxon>
        <taxon>Chordata</taxon>
        <taxon>Craniata</taxon>
        <taxon>Vertebrata</taxon>
        <taxon>Euteleostomi</taxon>
        <taxon>Actinopterygii</taxon>
        <taxon>Neopterygii</taxon>
        <taxon>Teleostei</taxon>
        <taxon>Ostariophysi</taxon>
        <taxon>Siluriformes</taxon>
        <taxon>Bagridae</taxon>
        <taxon>Hemibagrus</taxon>
    </lineage>
</organism>
<dbReference type="PANTHER" id="PTHR47510">
    <property type="entry name" value="REVERSE TRANSCRIPTASE DOMAIN-CONTAINING PROTEIN"/>
    <property type="match status" value="1"/>
</dbReference>
<dbReference type="Gene3D" id="3.60.10.10">
    <property type="entry name" value="Endonuclease/exonuclease/phosphatase"/>
    <property type="match status" value="1"/>
</dbReference>
<dbReference type="EMBL" id="JAUCMX010000001">
    <property type="protein sequence ID" value="KAK3557674.1"/>
    <property type="molecule type" value="Genomic_DNA"/>
</dbReference>
<dbReference type="InterPro" id="IPR036691">
    <property type="entry name" value="Endo/exonu/phosph_ase_sf"/>
</dbReference>
<name>A0AAE0VDT6_9TELE</name>
<evidence type="ECO:0000313" key="1">
    <source>
        <dbReference type="EMBL" id="KAK3557674.1"/>
    </source>
</evidence>
<sequence length="233" mass="26048">GGPGNLITVNGTMKKEQYIKILNNNIRQSAEKLGLGHQWTFQHDNDPKQTAKVVKKCDRVPDATIQLDGLTVFRANRSAALCGKTRGGGVCVYIHTEWCKNFVLVSSYCSSLVEFVTVRCRPFYLPREFTTAFIFGVYIPLSANAKEALCELYGAISELQNAHPNGLFLIAGDFNHVNLKSVLPKFHQYVDFATRGTNTLDLVYTNIPGAYRAEPWPHLCYSDHISVMLIPAY</sequence>
<proteinExistence type="predicted"/>
<comment type="caution">
    <text evidence="1">The sequence shown here is derived from an EMBL/GenBank/DDBJ whole genome shotgun (WGS) entry which is preliminary data.</text>
</comment>
<accession>A0AAE0VDT6</accession>
<gene>
    <name evidence="1" type="ORF">QTP70_033516</name>
</gene>
<dbReference type="AlphaFoldDB" id="A0AAE0VDT6"/>
<dbReference type="GO" id="GO:0003676">
    <property type="term" value="F:nucleic acid binding"/>
    <property type="evidence" value="ECO:0007669"/>
    <property type="project" value="InterPro"/>
</dbReference>
<evidence type="ECO:0008006" key="3">
    <source>
        <dbReference type="Google" id="ProtNLM"/>
    </source>
</evidence>
<dbReference type="Gene3D" id="3.30.420.10">
    <property type="entry name" value="Ribonuclease H-like superfamily/Ribonuclease H"/>
    <property type="match status" value="1"/>
</dbReference>
<evidence type="ECO:0000313" key="2">
    <source>
        <dbReference type="Proteomes" id="UP001274896"/>
    </source>
</evidence>
<dbReference type="PANTHER" id="PTHR47510:SF3">
    <property type="entry name" value="ENDO_EXONUCLEASE_PHOSPHATASE DOMAIN-CONTAINING PROTEIN"/>
    <property type="match status" value="1"/>
</dbReference>
<reference evidence="1" key="1">
    <citation type="submission" date="2023-06" db="EMBL/GenBank/DDBJ databases">
        <title>Male Hemibagrus guttatus genome.</title>
        <authorList>
            <person name="Bian C."/>
        </authorList>
    </citation>
    <scope>NUCLEOTIDE SEQUENCE</scope>
    <source>
        <strain evidence="1">Male_cb2023</strain>
        <tissue evidence="1">Muscle</tissue>
    </source>
</reference>
<feature type="non-terminal residue" evidence="1">
    <location>
        <position position="233"/>
    </location>
</feature>